<keyword evidence="6" id="KW-1185">Reference proteome</keyword>
<accession>A0A9N9EUL7</accession>
<evidence type="ECO:0000313" key="6">
    <source>
        <dbReference type="Proteomes" id="UP000789375"/>
    </source>
</evidence>
<organism evidence="5 6">
    <name type="scientific">Funneliformis mosseae</name>
    <name type="common">Endomycorrhizal fungus</name>
    <name type="synonym">Glomus mosseae</name>
    <dbReference type="NCBI Taxonomy" id="27381"/>
    <lineage>
        <taxon>Eukaryota</taxon>
        <taxon>Fungi</taxon>
        <taxon>Fungi incertae sedis</taxon>
        <taxon>Mucoromycota</taxon>
        <taxon>Glomeromycotina</taxon>
        <taxon>Glomeromycetes</taxon>
        <taxon>Glomerales</taxon>
        <taxon>Glomeraceae</taxon>
        <taxon>Funneliformis</taxon>
    </lineage>
</organism>
<dbReference type="EMBL" id="CAJVPP010008356">
    <property type="protein sequence ID" value="CAG8696343.1"/>
    <property type="molecule type" value="Genomic_DNA"/>
</dbReference>
<feature type="domain" description="Protein kinase" evidence="4">
    <location>
        <begin position="1"/>
        <end position="78"/>
    </location>
</feature>
<dbReference type="InterPro" id="IPR000719">
    <property type="entry name" value="Prot_kinase_dom"/>
</dbReference>
<dbReference type="PROSITE" id="PS50011">
    <property type="entry name" value="PROTEIN_KINASE_DOM"/>
    <property type="match status" value="1"/>
</dbReference>
<feature type="non-terminal residue" evidence="5">
    <location>
        <position position="129"/>
    </location>
</feature>
<protein>
    <submittedName>
        <fullName evidence="5">2858_t:CDS:1</fullName>
    </submittedName>
</protein>
<evidence type="ECO:0000256" key="2">
    <source>
        <dbReference type="ARBA" id="ARBA00022840"/>
    </source>
</evidence>
<dbReference type="PANTHER" id="PTHR44329:SF298">
    <property type="entry name" value="MIXED LINEAGE KINASE DOMAIN-LIKE PROTEIN"/>
    <property type="match status" value="1"/>
</dbReference>
<evidence type="ECO:0000259" key="4">
    <source>
        <dbReference type="PROSITE" id="PS50011"/>
    </source>
</evidence>
<name>A0A9N9EUL7_FUNMO</name>
<feature type="region of interest" description="Disordered" evidence="3">
    <location>
        <begin position="81"/>
        <end position="129"/>
    </location>
</feature>
<comment type="caution">
    <text evidence="5">The sequence shown here is derived from an EMBL/GenBank/DDBJ whole genome shotgun (WGS) entry which is preliminary data.</text>
</comment>
<dbReference type="Pfam" id="PF07714">
    <property type="entry name" value="PK_Tyr_Ser-Thr"/>
    <property type="match status" value="1"/>
</dbReference>
<dbReference type="InterPro" id="IPR011009">
    <property type="entry name" value="Kinase-like_dom_sf"/>
</dbReference>
<dbReference type="InterPro" id="IPR001245">
    <property type="entry name" value="Ser-Thr/Tyr_kinase_cat_dom"/>
</dbReference>
<keyword evidence="1" id="KW-0547">Nucleotide-binding</keyword>
<dbReference type="Proteomes" id="UP000789375">
    <property type="component" value="Unassembled WGS sequence"/>
</dbReference>
<dbReference type="GO" id="GO:0005524">
    <property type="term" value="F:ATP binding"/>
    <property type="evidence" value="ECO:0007669"/>
    <property type="project" value="UniProtKB-KW"/>
</dbReference>
<dbReference type="GO" id="GO:0004674">
    <property type="term" value="F:protein serine/threonine kinase activity"/>
    <property type="evidence" value="ECO:0007669"/>
    <property type="project" value="TreeGrafter"/>
</dbReference>
<sequence>SDVYSIGVLMWLISSGKKPFYDEDDARILNLRIINGERETKIKGTPIEYSNLYERCWKYEPDERPSIQDVVSTLKTVISKQSEMEDLQNQNPAHSDTIDPLNNSNNSSIETNLSSSKSTVRGLERSLGL</sequence>
<reference evidence="5" key="1">
    <citation type="submission" date="2021-06" db="EMBL/GenBank/DDBJ databases">
        <authorList>
            <person name="Kallberg Y."/>
            <person name="Tangrot J."/>
            <person name="Rosling A."/>
        </authorList>
    </citation>
    <scope>NUCLEOTIDE SEQUENCE</scope>
    <source>
        <strain evidence="5">87-6 pot B 2015</strain>
    </source>
</reference>
<dbReference type="PANTHER" id="PTHR44329">
    <property type="entry name" value="SERINE/THREONINE-PROTEIN KINASE TNNI3K-RELATED"/>
    <property type="match status" value="1"/>
</dbReference>
<evidence type="ECO:0000256" key="1">
    <source>
        <dbReference type="ARBA" id="ARBA00022741"/>
    </source>
</evidence>
<keyword evidence="2" id="KW-0067">ATP-binding</keyword>
<feature type="compositionally biased region" description="Polar residues" evidence="3">
    <location>
        <begin position="81"/>
        <end position="119"/>
    </location>
</feature>
<evidence type="ECO:0000256" key="3">
    <source>
        <dbReference type="SAM" id="MobiDB-lite"/>
    </source>
</evidence>
<proteinExistence type="predicted"/>
<gene>
    <name evidence="5" type="ORF">FMOSSE_LOCUS13603</name>
</gene>
<dbReference type="SUPFAM" id="SSF56112">
    <property type="entry name" value="Protein kinase-like (PK-like)"/>
    <property type="match status" value="1"/>
</dbReference>
<dbReference type="AlphaFoldDB" id="A0A9N9EUL7"/>
<dbReference type="Gene3D" id="1.10.510.10">
    <property type="entry name" value="Transferase(Phosphotransferase) domain 1"/>
    <property type="match status" value="1"/>
</dbReference>
<evidence type="ECO:0000313" key="5">
    <source>
        <dbReference type="EMBL" id="CAG8696343.1"/>
    </source>
</evidence>
<dbReference type="InterPro" id="IPR051681">
    <property type="entry name" value="Ser/Thr_Kinases-Pseudokinases"/>
</dbReference>